<dbReference type="InterPro" id="IPR000805">
    <property type="entry name" value="Glyco_hydro_26"/>
</dbReference>
<dbReference type="RefSeq" id="WP_303281596.1">
    <property type="nucleotide sequence ID" value="NZ_BAABCZ010000005.1"/>
</dbReference>
<dbReference type="PANTHER" id="PTHR40079">
    <property type="entry name" value="MANNAN ENDO-1,4-BETA-MANNOSIDASE E-RELATED"/>
    <property type="match status" value="1"/>
</dbReference>
<organism evidence="6 7">
    <name type="scientific">Flavivirga amylovorans</name>
    <dbReference type="NCBI Taxonomy" id="870486"/>
    <lineage>
        <taxon>Bacteria</taxon>
        <taxon>Pseudomonadati</taxon>
        <taxon>Bacteroidota</taxon>
        <taxon>Flavobacteriia</taxon>
        <taxon>Flavobacteriales</taxon>
        <taxon>Flavobacteriaceae</taxon>
        <taxon>Flavivirga</taxon>
    </lineage>
</organism>
<feature type="active site" description="Proton donor" evidence="4">
    <location>
        <position position="170"/>
    </location>
</feature>
<dbReference type="Pfam" id="PF02156">
    <property type="entry name" value="Glyco_hydro_26"/>
    <property type="match status" value="1"/>
</dbReference>
<keyword evidence="3 4" id="KW-0326">Glycosidase</keyword>
<sequence>MNSLQLVLGFFIIFVYGLPQSIHAQNSEIIIKTNLAKFEPADGKCLFFIGQDMAAIGGLDKYNDGYCNYFDIPAGFTTYTSLSPGDQSFGFTNKGNDGIKSISNWGAGDICAQCFIDDPDFKYSVISIGLSLVNHEKEVAKGKQDHLIKELGEWIKGLGQRPVFLRIGYEFDGWEWNHYKKRHYLSAWKRLRTIFNEMNISNVAFVWQSKGTGSNQKTLEEWYPGDDLVDWCGYSYFGNPDKEMLTFARKHNKPIFIAEAAPVFEIDNLYFNTHLTDSETAKKAWKQWFLPFFDTLNRNADIIKAFSYINVNWSIQPMWINNPTFQKVDSRIQTSELISKKWEEEIAKSRYLKSNSELWNQLGLNN</sequence>
<comment type="similarity">
    <text evidence="1 4">Belongs to the glycosyl hydrolase 26 family.</text>
</comment>
<evidence type="ECO:0000313" key="7">
    <source>
        <dbReference type="Proteomes" id="UP001176891"/>
    </source>
</evidence>
<evidence type="ECO:0000313" key="6">
    <source>
        <dbReference type="EMBL" id="MDO5987053.1"/>
    </source>
</evidence>
<dbReference type="Proteomes" id="UP001176891">
    <property type="component" value="Unassembled WGS sequence"/>
</dbReference>
<protein>
    <submittedName>
        <fullName evidence="6">Glycosyl hydrolase</fullName>
    </submittedName>
</protein>
<accession>A0ABT8X004</accession>
<dbReference type="EMBL" id="JAUOEM010000002">
    <property type="protein sequence ID" value="MDO5987053.1"/>
    <property type="molecule type" value="Genomic_DNA"/>
</dbReference>
<dbReference type="GO" id="GO:0016787">
    <property type="term" value="F:hydrolase activity"/>
    <property type="evidence" value="ECO:0007669"/>
    <property type="project" value="UniProtKB-KW"/>
</dbReference>
<dbReference type="InterPro" id="IPR017853">
    <property type="entry name" value="GH"/>
</dbReference>
<dbReference type="PANTHER" id="PTHR40079:SF4">
    <property type="entry name" value="GH26 DOMAIN-CONTAINING PROTEIN-RELATED"/>
    <property type="match status" value="1"/>
</dbReference>
<evidence type="ECO:0000256" key="2">
    <source>
        <dbReference type="ARBA" id="ARBA00022801"/>
    </source>
</evidence>
<keyword evidence="2 4" id="KW-0378">Hydrolase</keyword>
<dbReference type="InterPro" id="IPR022790">
    <property type="entry name" value="GH26_dom"/>
</dbReference>
<evidence type="ECO:0000256" key="4">
    <source>
        <dbReference type="PROSITE-ProRule" id="PRU01100"/>
    </source>
</evidence>
<name>A0ABT8X004_9FLAO</name>
<proteinExistence type="inferred from homology"/>
<feature type="domain" description="GH26" evidence="5">
    <location>
        <begin position="30"/>
        <end position="312"/>
    </location>
</feature>
<feature type="active site" description="Nucleophile" evidence="4">
    <location>
        <position position="259"/>
    </location>
</feature>
<evidence type="ECO:0000256" key="3">
    <source>
        <dbReference type="ARBA" id="ARBA00023295"/>
    </source>
</evidence>
<dbReference type="PROSITE" id="PS51764">
    <property type="entry name" value="GH26"/>
    <property type="match status" value="1"/>
</dbReference>
<keyword evidence="7" id="KW-1185">Reference proteome</keyword>
<dbReference type="SUPFAM" id="SSF51445">
    <property type="entry name" value="(Trans)glycosidases"/>
    <property type="match status" value="1"/>
</dbReference>
<gene>
    <name evidence="6" type="ORF">Q4Q39_06485</name>
</gene>
<evidence type="ECO:0000256" key="1">
    <source>
        <dbReference type="ARBA" id="ARBA00007754"/>
    </source>
</evidence>
<evidence type="ECO:0000259" key="5">
    <source>
        <dbReference type="PROSITE" id="PS51764"/>
    </source>
</evidence>
<dbReference type="Gene3D" id="3.20.20.80">
    <property type="entry name" value="Glycosidases"/>
    <property type="match status" value="1"/>
</dbReference>
<reference evidence="6" key="1">
    <citation type="submission" date="2023-07" db="EMBL/GenBank/DDBJ databases">
        <title>Two novel species in the genus Flavivirga.</title>
        <authorList>
            <person name="Kwon K."/>
        </authorList>
    </citation>
    <scope>NUCLEOTIDE SEQUENCE</scope>
    <source>
        <strain evidence="6">KACC 14157</strain>
    </source>
</reference>
<comment type="caution">
    <text evidence="6">The sequence shown here is derived from an EMBL/GenBank/DDBJ whole genome shotgun (WGS) entry which is preliminary data.</text>
</comment>